<evidence type="ECO:0000313" key="1">
    <source>
        <dbReference type="EMBL" id="CUM60218.1"/>
    </source>
</evidence>
<accession>A0A1J1JFI4</accession>
<dbReference type="RefSeq" id="WP_026797475.1">
    <property type="nucleotide sequence ID" value="NZ_JBIIEP010000054.1"/>
</dbReference>
<dbReference type="GeneID" id="77286307"/>
<dbReference type="EMBL" id="LO018304">
    <property type="protein sequence ID" value="CUM60218.1"/>
    <property type="molecule type" value="Genomic_DNA"/>
</dbReference>
<protein>
    <submittedName>
        <fullName evidence="1">Uncharacterized protein</fullName>
    </submittedName>
</protein>
<name>A0A1J1JFI4_PLAAG</name>
<sequence length="102" mass="11745">MPELTKDGYYAEFGSRITQESERLFVDEFLWTLLGTKIGYIIPQRTFIDSTGKNRRIDFSYVEGSSKLAIEVNGETYHAEGIVPNEVFDDNLFRQNEILQDG</sequence>
<gene>
    <name evidence="1" type="ORF">PLAM_2252</name>
</gene>
<proteinExistence type="predicted"/>
<organism evidence="1">
    <name type="scientific">Planktothrix agardhii</name>
    <name type="common">Oscillatoria agardhii</name>
    <dbReference type="NCBI Taxonomy" id="1160"/>
    <lineage>
        <taxon>Bacteria</taxon>
        <taxon>Bacillati</taxon>
        <taxon>Cyanobacteriota</taxon>
        <taxon>Cyanophyceae</taxon>
        <taxon>Oscillatoriophycideae</taxon>
        <taxon>Oscillatoriales</taxon>
        <taxon>Microcoleaceae</taxon>
        <taxon>Planktothrix</taxon>
    </lineage>
</organism>
<dbReference type="AlphaFoldDB" id="A0A1J1JFI4"/>
<reference evidence="1" key="1">
    <citation type="submission" date="2015-09" db="EMBL/GenBank/DDBJ databases">
        <authorList>
            <person name="Jackson K.R."/>
            <person name="Lunt B.L."/>
            <person name="Fisher J.N.B."/>
            <person name="Gardner A.V."/>
            <person name="Bailey M.E."/>
            <person name="Deus L.M."/>
            <person name="Earl A.S."/>
            <person name="Gibby P.D."/>
            <person name="Hartmann K.A."/>
            <person name="Liu J.E."/>
            <person name="Manci A.M."/>
            <person name="Nielsen D.A."/>
            <person name="Solomon M.B."/>
            <person name="Breakwell D.P."/>
            <person name="Burnett S.H."/>
            <person name="Grose J.H."/>
        </authorList>
    </citation>
    <scope>NUCLEOTIDE SEQUENCE</scope>
    <source>
        <strain evidence="1">7805</strain>
    </source>
</reference>